<dbReference type="SMART" id="SM00256">
    <property type="entry name" value="FBOX"/>
    <property type="match status" value="1"/>
</dbReference>
<evidence type="ECO:0000313" key="3">
    <source>
        <dbReference type="EMBL" id="KAG2632081.1"/>
    </source>
</evidence>
<name>A0A8T0V5V1_PANVG</name>
<reference evidence="3" key="1">
    <citation type="submission" date="2020-05" db="EMBL/GenBank/DDBJ databases">
        <title>WGS assembly of Panicum virgatum.</title>
        <authorList>
            <person name="Lovell J.T."/>
            <person name="Jenkins J."/>
            <person name="Shu S."/>
            <person name="Juenger T.E."/>
            <person name="Schmutz J."/>
        </authorList>
    </citation>
    <scope>NUCLEOTIDE SEQUENCE</scope>
    <source>
        <strain evidence="3">AP13</strain>
    </source>
</reference>
<dbReference type="AlphaFoldDB" id="A0A8T0V5V1"/>
<gene>
    <name evidence="3" type="ORF">PVAP13_2NG062200</name>
</gene>
<dbReference type="SUPFAM" id="SSF81383">
    <property type="entry name" value="F-box domain"/>
    <property type="match status" value="1"/>
</dbReference>
<organism evidence="3 4">
    <name type="scientific">Panicum virgatum</name>
    <name type="common">Blackwell switchgrass</name>
    <dbReference type="NCBI Taxonomy" id="38727"/>
    <lineage>
        <taxon>Eukaryota</taxon>
        <taxon>Viridiplantae</taxon>
        <taxon>Streptophyta</taxon>
        <taxon>Embryophyta</taxon>
        <taxon>Tracheophyta</taxon>
        <taxon>Spermatophyta</taxon>
        <taxon>Magnoliopsida</taxon>
        <taxon>Liliopsida</taxon>
        <taxon>Poales</taxon>
        <taxon>Poaceae</taxon>
        <taxon>PACMAD clade</taxon>
        <taxon>Panicoideae</taxon>
        <taxon>Panicodae</taxon>
        <taxon>Paniceae</taxon>
        <taxon>Panicinae</taxon>
        <taxon>Panicum</taxon>
        <taxon>Panicum sect. Hiantes</taxon>
    </lineage>
</organism>
<proteinExistence type="predicted"/>
<dbReference type="PANTHER" id="PTHR34591">
    <property type="entry name" value="OS03G0653100 PROTEIN-RELATED"/>
    <property type="match status" value="1"/>
</dbReference>
<feature type="region of interest" description="Disordered" evidence="1">
    <location>
        <begin position="357"/>
        <end position="376"/>
    </location>
</feature>
<dbReference type="Proteomes" id="UP000823388">
    <property type="component" value="Chromosome 2N"/>
</dbReference>
<comment type="caution">
    <text evidence="3">The sequence shown here is derived from an EMBL/GenBank/DDBJ whole genome shotgun (WGS) entry which is preliminary data.</text>
</comment>
<keyword evidence="4" id="KW-1185">Reference proteome</keyword>
<feature type="domain" description="F-box" evidence="2">
    <location>
        <begin position="1"/>
        <end position="45"/>
    </location>
</feature>
<dbReference type="InterPro" id="IPR001810">
    <property type="entry name" value="F-box_dom"/>
</dbReference>
<dbReference type="EMBL" id="CM029040">
    <property type="protein sequence ID" value="KAG2632081.1"/>
    <property type="molecule type" value="Genomic_DNA"/>
</dbReference>
<evidence type="ECO:0000313" key="4">
    <source>
        <dbReference type="Proteomes" id="UP000823388"/>
    </source>
</evidence>
<dbReference type="InterPro" id="IPR036047">
    <property type="entry name" value="F-box-like_dom_sf"/>
</dbReference>
<dbReference type="PANTHER" id="PTHR34591:SF32">
    <property type="entry name" value="OS03G0653100 PROTEIN"/>
    <property type="match status" value="1"/>
</dbReference>
<sequence length="459" mass="52575">MGDHLPDDLLADVLGRLAPRDLASSRGVCWSWRAVIDGRRLLRADLLPLSLGGIFLLVTSTWFPPLFSRPWTGPAPAICGDLDSFFGADEQRVLDIDFCDHCNGLLLLQEAVMNPATGEWACLPEPPPPHVPELEWYCQRRLAFDPAVSPHYEVFLIPELPGSSRTTLSPLLKQSEWPPSPLFLHVFSSRTGHWEERTFVREQGGHPMVTVADVQSHHLFYNADDHCCTFWRGRLYVQCQNGVVMRINPSSGTYHLIKQPMAMGANRNTKFYLGKSKAGVYFASFVYCQLQVWYLDESCYRQPAWVLRCDKNLEPLLQPWRSYQERNGDGPWRLLYLDEEDHGARYYDDDGDQGQLEWSSDVEDGATGSNGDDGKDDIDDSWEKRFWRGTIWTAFLGFHPFKEVIFLHLSVQRGIAYHLDSSTMQDMGTLQIDRRDTTQRISLPFPYTPCWMGMFPEND</sequence>
<accession>A0A8T0V5V1</accession>
<protein>
    <recommendedName>
        <fullName evidence="2">F-box domain-containing protein</fullName>
    </recommendedName>
</protein>
<dbReference type="Pfam" id="PF12937">
    <property type="entry name" value="F-box-like"/>
    <property type="match status" value="1"/>
</dbReference>
<evidence type="ECO:0000259" key="2">
    <source>
        <dbReference type="PROSITE" id="PS50181"/>
    </source>
</evidence>
<evidence type="ECO:0000256" key="1">
    <source>
        <dbReference type="SAM" id="MobiDB-lite"/>
    </source>
</evidence>
<dbReference type="OrthoDB" id="634281at2759"/>
<dbReference type="Gene3D" id="1.20.1280.50">
    <property type="match status" value="1"/>
</dbReference>
<dbReference type="PROSITE" id="PS50181">
    <property type="entry name" value="FBOX"/>
    <property type="match status" value="1"/>
</dbReference>
<dbReference type="CDD" id="cd09917">
    <property type="entry name" value="F-box_SF"/>
    <property type="match status" value="1"/>
</dbReference>